<evidence type="ECO:0000256" key="6">
    <source>
        <dbReference type="ARBA" id="ARBA00022801"/>
    </source>
</evidence>
<dbReference type="SFLD" id="SFLDG01135">
    <property type="entry name" value="C1.5.6:_HAD__Beta-PGM__Phospha"/>
    <property type="match status" value="1"/>
</dbReference>
<dbReference type="GO" id="GO:0046872">
    <property type="term" value="F:metal ion binding"/>
    <property type="evidence" value="ECO:0007669"/>
    <property type="project" value="UniProtKB-KW"/>
</dbReference>
<dbReference type="InterPro" id="IPR023214">
    <property type="entry name" value="HAD_sf"/>
</dbReference>
<dbReference type="InterPro" id="IPR036412">
    <property type="entry name" value="HAD-like_sf"/>
</dbReference>
<evidence type="ECO:0000256" key="4">
    <source>
        <dbReference type="ARBA" id="ARBA00019531"/>
    </source>
</evidence>
<dbReference type="InterPro" id="IPR051400">
    <property type="entry name" value="HAD-like_hydrolase"/>
</dbReference>
<organism evidence="8 9">
    <name type="scientific">Methanococcus voltae</name>
    <dbReference type="NCBI Taxonomy" id="2188"/>
    <lineage>
        <taxon>Archaea</taxon>
        <taxon>Methanobacteriati</taxon>
        <taxon>Methanobacteriota</taxon>
        <taxon>Methanomada group</taxon>
        <taxon>Methanococci</taxon>
        <taxon>Methanococcales</taxon>
        <taxon>Methanococcaceae</taxon>
        <taxon>Methanococcus</taxon>
    </lineage>
</organism>
<gene>
    <name evidence="8" type="ORF">J3E07_000497</name>
</gene>
<name>A0A8J7USX6_METVO</name>
<dbReference type="NCBIfam" id="TIGR02253">
    <property type="entry name" value="CTE7"/>
    <property type="match status" value="1"/>
</dbReference>
<proteinExistence type="inferred from homology"/>
<dbReference type="RefSeq" id="WP_209590565.1">
    <property type="nucleotide sequence ID" value="NZ_JAGGMV010000001.1"/>
</dbReference>
<comment type="similarity">
    <text evidence="3">Belongs to the HAD-like hydrolase superfamily.</text>
</comment>
<dbReference type="Proteomes" id="UP000740329">
    <property type="component" value="Unassembled WGS sequence"/>
</dbReference>
<dbReference type="InterPro" id="IPR011950">
    <property type="entry name" value="HAD-SF_hydro_IA_CTE7"/>
</dbReference>
<dbReference type="EMBL" id="JAGGMV010000001">
    <property type="protein sequence ID" value="MBP2201099.1"/>
    <property type="molecule type" value="Genomic_DNA"/>
</dbReference>
<dbReference type="InterPro" id="IPR006439">
    <property type="entry name" value="HAD-SF_hydro_IA"/>
</dbReference>
<evidence type="ECO:0000256" key="3">
    <source>
        <dbReference type="ARBA" id="ARBA00007958"/>
    </source>
</evidence>
<keyword evidence="5" id="KW-0479">Metal-binding</keyword>
<comment type="cofactor">
    <cofactor evidence="1">
        <name>Mg(2+)</name>
        <dbReference type="ChEBI" id="CHEBI:18420"/>
    </cofactor>
</comment>
<comment type="caution">
    <text evidence="8">The sequence shown here is derived from an EMBL/GenBank/DDBJ whole genome shotgun (WGS) entry which is preliminary data.</text>
</comment>
<accession>A0A8J7USX6</accession>
<keyword evidence="6 8" id="KW-0378">Hydrolase</keyword>
<evidence type="ECO:0000256" key="1">
    <source>
        <dbReference type="ARBA" id="ARBA00001946"/>
    </source>
</evidence>
<evidence type="ECO:0000256" key="5">
    <source>
        <dbReference type="ARBA" id="ARBA00022723"/>
    </source>
</evidence>
<evidence type="ECO:0000313" key="8">
    <source>
        <dbReference type="EMBL" id="MBP2201099.1"/>
    </source>
</evidence>
<dbReference type="PANTHER" id="PTHR46470">
    <property type="entry name" value="N-ACYLNEURAMINATE-9-PHOSPHATASE"/>
    <property type="match status" value="1"/>
</dbReference>
<dbReference type="GO" id="GO:0016791">
    <property type="term" value="F:phosphatase activity"/>
    <property type="evidence" value="ECO:0007669"/>
    <property type="project" value="TreeGrafter"/>
</dbReference>
<dbReference type="PANTHER" id="PTHR46470:SF2">
    <property type="entry name" value="GLYCERALDEHYDE 3-PHOSPHATE PHOSPHATASE"/>
    <property type="match status" value="1"/>
</dbReference>
<dbReference type="Pfam" id="PF13419">
    <property type="entry name" value="HAD_2"/>
    <property type="match status" value="1"/>
</dbReference>
<sequence length="224" mass="25449">MIKGVLFDLDDTLYNSSEFARRARKEALKAMMDAGLHNSEEEAEKVLNRIILQKGSNYSMHFNDLVKALKGDHDPKIIATGIITYHNVKFSLLRPFPDTISSLIKLKSKGLKLGILTDGVTLKQWEKLIRLSICPFFDEVITSEEFGLGKPYPEFFEHGLSKMNLKPEEVVYIGDREDRDIIPAKSLGMKTVRIYQGKYSDIKETSADYSINSLSELPDLLENM</sequence>
<dbReference type="SUPFAM" id="SSF56784">
    <property type="entry name" value="HAD-like"/>
    <property type="match status" value="1"/>
</dbReference>
<keyword evidence="7" id="KW-0460">Magnesium</keyword>
<dbReference type="GO" id="GO:0044281">
    <property type="term" value="P:small molecule metabolic process"/>
    <property type="evidence" value="ECO:0007669"/>
    <property type="project" value="UniProtKB-ARBA"/>
</dbReference>
<protein>
    <recommendedName>
        <fullName evidence="4">Glyceraldehyde 3-phosphate phosphatase</fullName>
    </recommendedName>
</protein>
<dbReference type="NCBIfam" id="TIGR01509">
    <property type="entry name" value="HAD-SF-IA-v3"/>
    <property type="match status" value="1"/>
</dbReference>
<dbReference type="PRINTS" id="PR00413">
    <property type="entry name" value="HADHALOGNASE"/>
</dbReference>
<reference evidence="8" key="1">
    <citation type="submission" date="2021-03" db="EMBL/GenBank/DDBJ databases">
        <title>Genomic Encyclopedia of Type Strains, Phase IV (KMG-V): Genome sequencing to study the core and pangenomes of soil and plant-associated prokaryotes.</title>
        <authorList>
            <person name="Whitman W."/>
        </authorList>
    </citation>
    <scope>NUCLEOTIDE SEQUENCE</scope>
    <source>
        <strain evidence="8">C4</strain>
    </source>
</reference>
<dbReference type="Gene3D" id="3.40.50.1000">
    <property type="entry name" value="HAD superfamily/HAD-like"/>
    <property type="match status" value="1"/>
</dbReference>
<comment type="function">
    <text evidence="2">Catalyzes the dephosphorylation of D,L-glyceraldehyde 3-phosphate in vitro.</text>
</comment>
<dbReference type="SFLD" id="SFLDS00003">
    <property type="entry name" value="Haloacid_Dehalogenase"/>
    <property type="match status" value="1"/>
</dbReference>
<evidence type="ECO:0000256" key="2">
    <source>
        <dbReference type="ARBA" id="ARBA00003513"/>
    </source>
</evidence>
<dbReference type="NCBIfam" id="TIGR01549">
    <property type="entry name" value="HAD-SF-IA-v1"/>
    <property type="match status" value="1"/>
</dbReference>
<dbReference type="SFLD" id="SFLDG01129">
    <property type="entry name" value="C1.5:_HAD__Beta-PGM__Phosphata"/>
    <property type="match status" value="1"/>
</dbReference>
<dbReference type="AlphaFoldDB" id="A0A8J7USX6"/>
<evidence type="ECO:0000313" key="9">
    <source>
        <dbReference type="Proteomes" id="UP000740329"/>
    </source>
</evidence>
<dbReference type="InterPro" id="IPR041492">
    <property type="entry name" value="HAD_2"/>
</dbReference>
<dbReference type="Gene3D" id="1.10.150.520">
    <property type="match status" value="1"/>
</dbReference>
<evidence type="ECO:0000256" key="7">
    <source>
        <dbReference type="ARBA" id="ARBA00022842"/>
    </source>
</evidence>